<dbReference type="EMBL" id="AXCR01000005">
    <property type="protein sequence ID" value="KJR87290.1"/>
    <property type="molecule type" value="Genomic_DNA"/>
</dbReference>
<accession>A0A0F2MEK4</accession>
<feature type="region of interest" description="Disordered" evidence="1">
    <location>
        <begin position="102"/>
        <end position="139"/>
    </location>
</feature>
<dbReference type="GeneID" id="27664185"/>
<reference evidence="2 3" key="2">
    <citation type="journal article" date="2015" name="Eukaryot. Cell">
        <title>Asexual propagation of a virulent clone complex in a human and feline outbreak of sporotrichosis.</title>
        <authorList>
            <person name="Teixeira Mde M."/>
            <person name="Rodrigues A.M."/>
            <person name="Tsui C.K."/>
            <person name="de Almeida L.G."/>
            <person name="Van Diepeningen A.D."/>
            <person name="van den Ende B.G."/>
            <person name="Fernandes G.F."/>
            <person name="Kano R."/>
            <person name="Hamelin R.C."/>
            <person name="Lopes-Bezerra L.M."/>
            <person name="Vasconcelos A.T."/>
            <person name="de Hoog S."/>
            <person name="de Camargo Z.P."/>
            <person name="Felipe M.S."/>
        </authorList>
    </citation>
    <scope>NUCLEOTIDE SEQUENCE [LARGE SCALE GENOMIC DNA]</scope>
    <source>
        <strain evidence="2 3">1099-18</strain>
    </source>
</reference>
<dbReference type="Proteomes" id="UP000033710">
    <property type="component" value="Unassembled WGS sequence"/>
</dbReference>
<feature type="compositionally biased region" description="Basic and acidic residues" evidence="1">
    <location>
        <begin position="114"/>
        <end position="124"/>
    </location>
</feature>
<evidence type="ECO:0000313" key="3">
    <source>
        <dbReference type="Proteomes" id="UP000033710"/>
    </source>
</evidence>
<proteinExistence type="predicted"/>
<organism evidence="2 3">
    <name type="scientific">Sporothrix schenckii 1099-18</name>
    <dbReference type="NCBI Taxonomy" id="1397361"/>
    <lineage>
        <taxon>Eukaryota</taxon>
        <taxon>Fungi</taxon>
        <taxon>Dikarya</taxon>
        <taxon>Ascomycota</taxon>
        <taxon>Pezizomycotina</taxon>
        <taxon>Sordariomycetes</taxon>
        <taxon>Sordariomycetidae</taxon>
        <taxon>Ophiostomatales</taxon>
        <taxon>Ophiostomataceae</taxon>
        <taxon>Sporothrix</taxon>
    </lineage>
</organism>
<sequence>MVRLSLNIPHRDAIMVLSSLSCFWVLPLSTRLRLGRTYFKSLTPNVVRVSRHRIIKGPYDPRELEALLYVRKHTTILVPRVYRVYHASNGRIYIETGACGGRQPGRAVAQDAPSTRRQDDDHGRPTRRGCLAPQPPSASTTVHCGMGIYKGGLVGWPHWTGDLWAL</sequence>
<dbReference type="VEuPathDB" id="FungiDB:SPSK_02010"/>
<protein>
    <submittedName>
        <fullName evidence="2">Uncharacterized protein</fullName>
    </submittedName>
</protein>
<gene>
    <name evidence="2" type="ORF">SPSK_02010</name>
</gene>
<dbReference type="KEGG" id="ssck:SPSK_02010"/>
<reference evidence="2 3" key="1">
    <citation type="journal article" date="2014" name="BMC Genomics">
        <title>Comparative genomics of the major fungal agents of human and animal Sporotrichosis: Sporothrix schenckii and Sporothrix brasiliensis.</title>
        <authorList>
            <person name="Teixeira M.M."/>
            <person name="de Almeida L.G."/>
            <person name="Kubitschek-Barreira P."/>
            <person name="Alves F.L."/>
            <person name="Kioshima E.S."/>
            <person name="Abadio A.K."/>
            <person name="Fernandes L."/>
            <person name="Derengowski L.S."/>
            <person name="Ferreira K.S."/>
            <person name="Souza R.C."/>
            <person name="Ruiz J.C."/>
            <person name="de Andrade N.C."/>
            <person name="Paes H.C."/>
            <person name="Nicola A.M."/>
            <person name="Albuquerque P."/>
            <person name="Gerber A.L."/>
            <person name="Martins V.P."/>
            <person name="Peconick L.D."/>
            <person name="Neto A.V."/>
            <person name="Chaucanez C.B."/>
            <person name="Silva P.A."/>
            <person name="Cunha O.L."/>
            <person name="de Oliveira F.F."/>
            <person name="dos Santos T.C."/>
            <person name="Barros A.L."/>
            <person name="Soares M.A."/>
            <person name="de Oliveira L.M."/>
            <person name="Marini M.M."/>
            <person name="Villalobos-Duno H."/>
            <person name="Cunha M.M."/>
            <person name="de Hoog S."/>
            <person name="da Silveira J.F."/>
            <person name="Henrissat B."/>
            <person name="Nino-Vega G.A."/>
            <person name="Cisalpino P.S."/>
            <person name="Mora-Montes H.M."/>
            <person name="Almeida S.R."/>
            <person name="Stajich J.E."/>
            <person name="Lopes-Bezerra L.M."/>
            <person name="Vasconcelos A.T."/>
            <person name="Felipe M.S."/>
        </authorList>
    </citation>
    <scope>NUCLEOTIDE SEQUENCE [LARGE SCALE GENOMIC DNA]</scope>
    <source>
        <strain evidence="2 3">1099-18</strain>
    </source>
</reference>
<dbReference type="AlphaFoldDB" id="A0A0F2MEK4"/>
<comment type="caution">
    <text evidence="2">The sequence shown here is derived from an EMBL/GenBank/DDBJ whole genome shotgun (WGS) entry which is preliminary data.</text>
</comment>
<evidence type="ECO:0000256" key="1">
    <source>
        <dbReference type="SAM" id="MobiDB-lite"/>
    </source>
</evidence>
<dbReference type="RefSeq" id="XP_016589966.1">
    <property type="nucleotide sequence ID" value="XM_016728908.1"/>
</dbReference>
<name>A0A0F2MEK4_SPOSC</name>
<evidence type="ECO:0000313" key="2">
    <source>
        <dbReference type="EMBL" id="KJR87290.1"/>
    </source>
</evidence>
<dbReference type="OrthoDB" id="8300194at2759"/>